<dbReference type="SUPFAM" id="SSF69572">
    <property type="entry name" value="Activating enzymes of the ubiquitin-like proteins"/>
    <property type="match status" value="1"/>
</dbReference>
<evidence type="ECO:0000313" key="2">
    <source>
        <dbReference type="EMBL" id="MDK6275359.1"/>
    </source>
</evidence>
<evidence type="ECO:0000256" key="1">
    <source>
        <dbReference type="ARBA" id="ARBA00043952"/>
    </source>
</evidence>
<dbReference type="InterPro" id="IPR042449">
    <property type="entry name" value="Ub-E1_IAD_1"/>
</dbReference>
<name>A0AAP4C6V7_9MICC</name>
<protein>
    <recommendedName>
        <fullName evidence="4">THIF-type NAD/FAD binding fold domain-containing protein</fullName>
    </recommendedName>
</protein>
<organism evidence="2 3">
    <name type="scientific">Pseudoglutamicibacter cumminsii</name>
    <dbReference type="NCBI Taxonomy" id="156979"/>
    <lineage>
        <taxon>Bacteria</taxon>
        <taxon>Bacillati</taxon>
        <taxon>Actinomycetota</taxon>
        <taxon>Actinomycetes</taxon>
        <taxon>Micrococcales</taxon>
        <taxon>Micrococcaceae</taxon>
        <taxon>Pseudoglutamicibacter</taxon>
    </lineage>
</organism>
<dbReference type="InterPro" id="IPR035985">
    <property type="entry name" value="Ubiquitin-activating_enz"/>
</dbReference>
<sequence>MTALPVTETHEEQHVLAPGARVFAYPDGRVTFGDGCHATHITGVRPEDHAWLKQLLTMLPERPYAQLSSPDAATAQRRRGILTDIEHLIQTHANELPVPGLLGERIANDARYHRAPHLPDADRTEKPGAYSRHHRSVWIDGLDRCGMNIAFGLAAAGIGRILSGDTQRVQPWDLGTTPLRITELGLNRTTALQRHIERIHPHTSVIGALELSHVIHCLDAVIYVRNDGLSPDELSQLAALDVPVLPVILAHDHARIGPFIQSPGIDERSPLTCGECVTTTWLLREDRTELSSPHLSAPETAQACVAAAIAVQHALHIIDRRTPPPSAHHSISIDTETSAVTYQPATCQCGDQLNSQRN</sequence>
<gene>
    <name evidence="2" type="ORF">QP116_06360</name>
</gene>
<dbReference type="Gene3D" id="3.40.50.720">
    <property type="entry name" value="NAD(P)-binding Rossmann-like Domain"/>
    <property type="match status" value="1"/>
</dbReference>
<dbReference type="AlphaFoldDB" id="A0AAP4C6V7"/>
<dbReference type="GO" id="GO:0008641">
    <property type="term" value="F:ubiquitin-like modifier activating enzyme activity"/>
    <property type="evidence" value="ECO:0007669"/>
    <property type="project" value="InterPro"/>
</dbReference>
<dbReference type="RefSeq" id="WP_285333223.1">
    <property type="nucleotide sequence ID" value="NZ_JASODW010000006.1"/>
</dbReference>
<accession>A0AAP4C6V7</accession>
<proteinExistence type="predicted"/>
<evidence type="ECO:0000313" key="3">
    <source>
        <dbReference type="Proteomes" id="UP001240483"/>
    </source>
</evidence>
<comment type="pathway">
    <text evidence="1">Protein modification.</text>
</comment>
<evidence type="ECO:0008006" key="4">
    <source>
        <dbReference type="Google" id="ProtNLM"/>
    </source>
</evidence>
<dbReference type="Gene3D" id="3.50.50.80">
    <property type="entry name" value="Ubiquitin-activating enzyme E1, inactive adenylation domain, subdomain 1"/>
    <property type="match status" value="1"/>
</dbReference>
<reference evidence="2" key="1">
    <citation type="submission" date="2023-05" db="EMBL/GenBank/DDBJ databases">
        <title>Cataloging the Phylogenetic Diversity of Human Bladder Bacteria.</title>
        <authorList>
            <person name="Du J."/>
        </authorList>
    </citation>
    <scope>NUCLEOTIDE SEQUENCE</scope>
    <source>
        <strain evidence="2">UMB9978</strain>
    </source>
</reference>
<dbReference type="EMBL" id="JASODW010000006">
    <property type="protein sequence ID" value="MDK6275359.1"/>
    <property type="molecule type" value="Genomic_DNA"/>
</dbReference>
<dbReference type="Proteomes" id="UP001240483">
    <property type="component" value="Unassembled WGS sequence"/>
</dbReference>
<comment type="caution">
    <text evidence="2">The sequence shown here is derived from an EMBL/GenBank/DDBJ whole genome shotgun (WGS) entry which is preliminary data.</text>
</comment>